<organism evidence="2 3">
    <name type="scientific">Dactylonectria estremocensis</name>
    <dbReference type="NCBI Taxonomy" id="1079267"/>
    <lineage>
        <taxon>Eukaryota</taxon>
        <taxon>Fungi</taxon>
        <taxon>Dikarya</taxon>
        <taxon>Ascomycota</taxon>
        <taxon>Pezizomycotina</taxon>
        <taxon>Sordariomycetes</taxon>
        <taxon>Hypocreomycetidae</taxon>
        <taxon>Hypocreales</taxon>
        <taxon>Nectriaceae</taxon>
        <taxon>Dactylonectria</taxon>
    </lineage>
</organism>
<dbReference type="AlphaFoldDB" id="A0A9P9FHR9"/>
<reference evidence="2" key="1">
    <citation type="journal article" date="2021" name="Nat. Commun.">
        <title>Genetic determinants of endophytism in the Arabidopsis root mycobiome.</title>
        <authorList>
            <person name="Mesny F."/>
            <person name="Miyauchi S."/>
            <person name="Thiergart T."/>
            <person name="Pickel B."/>
            <person name="Atanasova L."/>
            <person name="Karlsson M."/>
            <person name="Huettel B."/>
            <person name="Barry K.W."/>
            <person name="Haridas S."/>
            <person name="Chen C."/>
            <person name="Bauer D."/>
            <person name="Andreopoulos W."/>
            <person name="Pangilinan J."/>
            <person name="LaButti K."/>
            <person name="Riley R."/>
            <person name="Lipzen A."/>
            <person name="Clum A."/>
            <person name="Drula E."/>
            <person name="Henrissat B."/>
            <person name="Kohler A."/>
            <person name="Grigoriev I.V."/>
            <person name="Martin F.M."/>
            <person name="Hacquard S."/>
        </authorList>
    </citation>
    <scope>NUCLEOTIDE SEQUENCE</scope>
    <source>
        <strain evidence="2">MPI-CAGE-AT-0021</strain>
    </source>
</reference>
<dbReference type="Proteomes" id="UP000717696">
    <property type="component" value="Unassembled WGS sequence"/>
</dbReference>
<name>A0A9P9FHR9_9HYPO</name>
<dbReference type="EMBL" id="JAGMUU010000001">
    <property type="protein sequence ID" value="KAH7162945.1"/>
    <property type="molecule type" value="Genomic_DNA"/>
</dbReference>
<evidence type="ECO:0000256" key="1">
    <source>
        <dbReference type="SAM" id="MobiDB-lite"/>
    </source>
</evidence>
<feature type="region of interest" description="Disordered" evidence="1">
    <location>
        <begin position="122"/>
        <end position="144"/>
    </location>
</feature>
<gene>
    <name evidence="2" type="ORF">B0J13DRAFT_537357</name>
</gene>
<sequence length="200" mass="22108">MTAYLVRLGPITRPGFPWGFARVCESGTCVRHRPKPQGDGERAILSGFRSFSLSFPIPVPAWRRTYALNVLILSLTAYRSLIPAAWQDMAQESYCRRGLDDGNESWPRQHAAGLQMRRGFQPTVNPDQRRQPRQHLTLPHPGTPPVLRVAASKLGGGTRPIVLNGINGIIGGGVWHAACPFESLRGAYWLVGLPLRVLPL</sequence>
<accession>A0A9P9FHR9</accession>
<proteinExistence type="predicted"/>
<protein>
    <submittedName>
        <fullName evidence="2">Uncharacterized protein</fullName>
    </submittedName>
</protein>
<evidence type="ECO:0000313" key="3">
    <source>
        <dbReference type="Proteomes" id="UP000717696"/>
    </source>
</evidence>
<comment type="caution">
    <text evidence="2">The sequence shown here is derived from an EMBL/GenBank/DDBJ whole genome shotgun (WGS) entry which is preliminary data.</text>
</comment>
<evidence type="ECO:0000313" key="2">
    <source>
        <dbReference type="EMBL" id="KAH7162945.1"/>
    </source>
</evidence>
<keyword evidence="3" id="KW-1185">Reference proteome</keyword>